<gene>
    <name evidence="3" type="ORF">JDN41_11105</name>
</gene>
<dbReference type="InterPro" id="IPR012042">
    <property type="entry name" value="NeuTTM/CthTTM-like"/>
</dbReference>
<proteinExistence type="predicted"/>
<protein>
    <submittedName>
        <fullName evidence="3">CYTH domain-containing protein</fullName>
    </submittedName>
</protein>
<organism evidence="3 4">
    <name type="scientific">Rhodomicrobium udaipurense</name>
    <dbReference type="NCBI Taxonomy" id="1202716"/>
    <lineage>
        <taxon>Bacteria</taxon>
        <taxon>Pseudomonadati</taxon>
        <taxon>Pseudomonadota</taxon>
        <taxon>Alphaproteobacteria</taxon>
        <taxon>Hyphomicrobiales</taxon>
        <taxon>Hyphomicrobiaceae</taxon>
        <taxon>Rhodomicrobium</taxon>
    </lineage>
</organism>
<feature type="domain" description="CYTH" evidence="2">
    <location>
        <begin position="2"/>
        <end position="148"/>
    </location>
</feature>
<reference evidence="3 4" key="1">
    <citation type="submission" date="2020-12" db="EMBL/GenBank/DDBJ databases">
        <title>Revised draft genomes of Rhodomicrobium vannielii ATCC 17100 and Rhodomicrobium udaipurense JA643.</title>
        <authorList>
            <person name="Conners E.M."/>
            <person name="Davenport E.J."/>
            <person name="Bose A."/>
        </authorList>
    </citation>
    <scope>NUCLEOTIDE SEQUENCE [LARGE SCALE GENOMIC DNA]</scope>
    <source>
        <strain evidence="3 4">JA643</strain>
    </source>
</reference>
<dbReference type="PIRSF" id="PIRSF016487">
    <property type="entry name" value="CYTH_UCP016487"/>
    <property type="match status" value="1"/>
</dbReference>
<dbReference type="EMBL" id="JAEMUK010000035">
    <property type="protein sequence ID" value="MBJ7544100.1"/>
    <property type="molecule type" value="Genomic_DNA"/>
</dbReference>
<dbReference type="RefSeq" id="WP_037239549.1">
    <property type="nucleotide sequence ID" value="NZ_JAEMUK010000035.1"/>
</dbReference>
<dbReference type="PROSITE" id="PS51707">
    <property type="entry name" value="CYTH"/>
    <property type="match status" value="1"/>
</dbReference>
<accession>A0A8I1GI65</accession>
<evidence type="ECO:0000259" key="2">
    <source>
        <dbReference type="PROSITE" id="PS51707"/>
    </source>
</evidence>
<dbReference type="Gene3D" id="2.40.320.10">
    <property type="entry name" value="Hypothetical Protein Pfu-838710-001"/>
    <property type="match status" value="1"/>
</dbReference>
<dbReference type="PANTHER" id="PTHR40114">
    <property type="entry name" value="SLR0698 PROTEIN"/>
    <property type="match status" value="1"/>
</dbReference>
<dbReference type="AlphaFoldDB" id="A0A8I1GI65"/>
<evidence type="ECO:0000313" key="4">
    <source>
        <dbReference type="Proteomes" id="UP000623250"/>
    </source>
</evidence>
<dbReference type="InterPro" id="IPR033469">
    <property type="entry name" value="CYTH-like_dom_sf"/>
</dbReference>
<dbReference type="CDD" id="cd07891">
    <property type="entry name" value="CYTH-like_CthTTM-like_1"/>
    <property type="match status" value="1"/>
</dbReference>
<feature type="active site" description="Proton acceptor" evidence="1">
    <location>
        <position position="30"/>
    </location>
</feature>
<evidence type="ECO:0000313" key="3">
    <source>
        <dbReference type="EMBL" id="MBJ7544100.1"/>
    </source>
</evidence>
<dbReference type="Pfam" id="PF01928">
    <property type="entry name" value="CYTH"/>
    <property type="match status" value="1"/>
</dbReference>
<dbReference type="InterPro" id="IPR023577">
    <property type="entry name" value="CYTH_domain"/>
</dbReference>
<dbReference type="Proteomes" id="UP000623250">
    <property type="component" value="Unassembled WGS sequence"/>
</dbReference>
<dbReference type="PANTHER" id="PTHR40114:SF1">
    <property type="entry name" value="SLR0698 PROTEIN"/>
    <property type="match status" value="1"/>
</dbReference>
<dbReference type="SUPFAM" id="SSF55154">
    <property type="entry name" value="CYTH-like phosphatases"/>
    <property type="match status" value="1"/>
</dbReference>
<sequence>MPFEIERKFLVAGDGWRADADSGWIIRQAYLANTGKMSLRIRTRDGRATLTMKSAGVGISRLEFEYDIPLDHAAALMELREGSIIEKRRHLLPWYGLTWEIDVFQGENNGLVVAEIELPHEDHGFPLPSWIGAEISGDPRYSNASLCKRPFSRWGEAPAGERAADPEM</sequence>
<dbReference type="SMART" id="SM01118">
    <property type="entry name" value="CYTH"/>
    <property type="match status" value="1"/>
</dbReference>
<keyword evidence="4" id="KW-1185">Reference proteome</keyword>
<evidence type="ECO:0000256" key="1">
    <source>
        <dbReference type="PIRSR" id="PIRSR016487-1"/>
    </source>
</evidence>
<comment type="caution">
    <text evidence="3">The sequence shown here is derived from an EMBL/GenBank/DDBJ whole genome shotgun (WGS) entry which is preliminary data.</text>
</comment>
<name>A0A8I1GI65_9HYPH</name>